<dbReference type="EMBL" id="PKJC01000042">
    <property type="protein sequence ID" value="PKZ62827.1"/>
    <property type="molecule type" value="Genomic_DNA"/>
</dbReference>
<comment type="caution">
    <text evidence="1">The sequence shown here is derived from an EMBL/GenBank/DDBJ whole genome shotgun (WGS) entry which is preliminary data.</text>
</comment>
<dbReference type="AlphaFoldDB" id="A0A2I1R163"/>
<protein>
    <submittedName>
        <fullName evidence="1">Uncharacterized protein</fullName>
    </submittedName>
</protein>
<evidence type="ECO:0000313" key="1">
    <source>
        <dbReference type="EMBL" id="PKZ62827.1"/>
    </source>
</evidence>
<dbReference type="RefSeq" id="WP_101823083.1">
    <property type="nucleotide sequence ID" value="NZ_PKJC01000042.1"/>
</dbReference>
<sequence length="131" mass="14185">MVFNASEARVFVEHELAPLSISRPSILFKLPAIGVVVTLYPDDGLVPTVFLEAEDGETELLVRPYVETAELVVAIGGTLTDDDEVSFTVADCDLAVALALLVAPDEAQQASEMIGPFNRYTEALDIIRAYE</sequence>
<accession>A0A2I1R163</accession>
<name>A0A2I1R163_9ACTN</name>
<reference evidence="1 2" key="1">
    <citation type="submission" date="2017-12" db="EMBL/GenBank/DDBJ databases">
        <title>Phylogenetic diversity of female urinary microbiome.</title>
        <authorList>
            <person name="Thomas-White K."/>
            <person name="Wolfe A.J."/>
        </authorList>
    </citation>
    <scope>NUCLEOTIDE SEQUENCE [LARGE SCALE GENOMIC DNA]</scope>
    <source>
        <strain evidence="1 2">UMB0777</strain>
    </source>
</reference>
<dbReference type="Proteomes" id="UP000234662">
    <property type="component" value="Unassembled WGS sequence"/>
</dbReference>
<organism evidence="1 2">
    <name type="scientific">Gordonia terrae</name>
    <dbReference type="NCBI Taxonomy" id="2055"/>
    <lineage>
        <taxon>Bacteria</taxon>
        <taxon>Bacillati</taxon>
        <taxon>Actinomycetota</taxon>
        <taxon>Actinomycetes</taxon>
        <taxon>Mycobacteriales</taxon>
        <taxon>Gordoniaceae</taxon>
        <taxon>Gordonia</taxon>
    </lineage>
</organism>
<evidence type="ECO:0000313" key="2">
    <source>
        <dbReference type="Proteomes" id="UP000234662"/>
    </source>
</evidence>
<proteinExistence type="predicted"/>
<gene>
    <name evidence="1" type="ORF">CYJ73_24960</name>
</gene>